<reference evidence="1 2" key="1">
    <citation type="submission" date="2019-09" db="EMBL/GenBank/DDBJ databases">
        <title>Hybrid Assembly of the complete Genome of the Deep-Sea Bacterium Moritella marina from long Nanopore and Illumina reads.</title>
        <authorList>
            <person name="Magin S."/>
            <person name="Georgoulis A."/>
            <person name="Papadimitriou K."/>
            <person name="Iliakis G."/>
            <person name="Vorgias C.E."/>
        </authorList>
    </citation>
    <scope>NUCLEOTIDE SEQUENCE [LARGE SCALE GENOMIC DNA]</scope>
    <source>
        <strain evidence="1 2">MP-1</strain>
    </source>
</reference>
<evidence type="ECO:0000313" key="1">
    <source>
        <dbReference type="EMBL" id="QFI37831.1"/>
    </source>
</evidence>
<accession>A0A5J6WKR9</accession>
<gene>
    <name evidence="1" type="ORF">FR932_08185</name>
</gene>
<dbReference type="AlphaFoldDB" id="A0A5J6WKR9"/>
<dbReference type="OrthoDB" id="9814441at2"/>
<dbReference type="Pfam" id="PF11810">
    <property type="entry name" value="DUF3332"/>
    <property type="match status" value="1"/>
</dbReference>
<dbReference type="KEGG" id="mmaa:FR932_08185"/>
<evidence type="ECO:0000313" key="2">
    <source>
        <dbReference type="Proteomes" id="UP000327424"/>
    </source>
</evidence>
<dbReference type="InterPro" id="IPR021768">
    <property type="entry name" value="DUF3332"/>
</dbReference>
<dbReference type="EMBL" id="CP044399">
    <property type="protein sequence ID" value="QFI37831.1"/>
    <property type="molecule type" value="Genomic_DNA"/>
</dbReference>
<name>A0A5J6WKR9_MORMI</name>
<sequence>MIIHNKYKKIIIATAVASALTDITGCVGSNAVTVDYLIFNSLGFWTGTNPLNGKPLANLRIIETGVMTQVDDNTLQMDITYNNGDKAVLTGVKQGQLVTYYIDGVVVSEISMEQLQAFTAS</sequence>
<protein>
    <submittedName>
        <fullName evidence="1">DUF3332 family protein</fullName>
    </submittedName>
</protein>
<dbReference type="Proteomes" id="UP000327424">
    <property type="component" value="Chromosome"/>
</dbReference>
<dbReference type="RefSeq" id="WP_019441034.1">
    <property type="nucleotide sequence ID" value="NZ_ALOE01000013.1"/>
</dbReference>
<keyword evidence="2" id="KW-1185">Reference proteome</keyword>
<proteinExistence type="predicted"/>
<organism evidence="1 2">
    <name type="scientific">Moritella marina ATCC 15381</name>
    <dbReference type="NCBI Taxonomy" id="1202962"/>
    <lineage>
        <taxon>Bacteria</taxon>
        <taxon>Pseudomonadati</taxon>
        <taxon>Pseudomonadota</taxon>
        <taxon>Gammaproteobacteria</taxon>
        <taxon>Alteromonadales</taxon>
        <taxon>Moritellaceae</taxon>
        <taxon>Moritella</taxon>
    </lineage>
</organism>